<organism evidence="3 4">
    <name type="scientific">Ahrensia kielensis</name>
    <dbReference type="NCBI Taxonomy" id="76980"/>
    <lineage>
        <taxon>Bacteria</taxon>
        <taxon>Pseudomonadati</taxon>
        <taxon>Pseudomonadota</taxon>
        <taxon>Alphaproteobacteria</taxon>
        <taxon>Hyphomicrobiales</taxon>
        <taxon>Ahrensiaceae</taxon>
        <taxon>Ahrensia</taxon>
    </lineage>
</organism>
<dbReference type="EMBL" id="JBBMQO010000004">
    <property type="protein sequence ID" value="MEM5501587.1"/>
    <property type="molecule type" value="Genomic_DNA"/>
</dbReference>
<evidence type="ECO:0000313" key="3">
    <source>
        <dbReference type="EMBL" id="MEM5501587.1"/>
    </source>
</evidence>
<dbReference type="InterPro" id="IPR006694">
    <property type="entry name" value="Fatty_acid_hydroxylase"/>
</dbReference>
<feature type="domain" description="Fatty acid hydroxylase" evidence="2">
    <location>
        <begin position="41"/>
        <end position="189"/>
    </location>
</feature>
<dbReference type="RefSeq" id="WP_342848056.1">
    <property type="nucleotide sequence ID" value="NZ_JBBMQO010000004.1"/>
</dbReference>
<keyword evidence="1" id="KW-0472">Membrane</keyword>
<dbReference type="Pfam" id="PF04116">
    <property type="entry name" value="FA_hydroxylase"/>
    <property type="match status" value="1"/>
</dbReference>
<accession>A0ABU9T630</accession>
<proteinExistence type="predicted"/>
<evidence type="ECO:0000313" key="4">
    <source>
        <dbReference type="Proteomes" id="UP001477870"/>
    </source>
</evidence>
<keyword evidence="1" id="KW-1133">Transmembrane helix</keyword>
<evidence type="ECO:0000259" key="2">
    <source>
        <dbReference type="Pfam" id="PF04116"/>
    </source>
</evidence>
<name>A0ABU9T630_9HYPH</name>
<keyword evidence="1" id="KW-0812">Transmembrane</keyword>
<keyword evidence="4" id="KW-1185">Reference proteome</keyword>
<gene>
    <name evidence="3" type="ORF">WNY59_08295</name>
</gene>
<comment type="caution">
    <text evidence="3">The sequence shown here is derived from an EMBL/GenBank/DDBJ whole genome shotgun (WGS) entry which is preliminary data.</text>
</comment>
<feature type="transmembrane region" description="Helical" evidence="1">
    <location>
        <begin position="88"/>
        <end position="111"/>
    </location>
</feature>
<feature type="transmembrane region" description="Helical" evidence="1">
    <location>
        <begin position="117"/>
        <end position="141"/>
    </location>
</feature>
<sequence>MSRLSLIFSHNSIVPMICALIAGIIILGLNGPWWAVFFVFLGVPAQMLNEYSLHRFIFHLPPPEKQSLFNVLYQAHYGHHDFPTNKKLFFAPIWVSIPVLIINFTVVWAVLSLIAPQYALSIAASIVLIGGVGTFLCYEWFHMTAHLTVRKTWVERHVTTLHNQHHFRDFSKWFHVSPGGQIIDKAMGTAIDREALKRQQRVEFIRTLGMRPNDERLIKARQHFSQKYGLSAEEIERAAHI</sequence>
<dbReference type="Proteomes" id="UP001477870">
    <property type="component" value="Unassembled WGS sequence"/>
</dbReference>
<reference evidence="3 4" key="1">
    <citation type="submission" date="2024-03" db="EMBL/GenBank/DDBJ databases">
        <title>Community enrichment and isolation of bacterial strains for fucoidan degradation.</title>
        <authorList>
            <person name="Sichert A."/>
        </authorList>
    </citation>
    <scope>NUCLEOTIDE SEQUENCE [LARGE SCALE GENOMIC DNA]</scope>
    <source>
        <strain evidence="3 4">AS62</strain>
    </source>
</reference>
<evidence type="ECO:0000256" key="1">
    <source>
        <dbReference type="SAM" id="Phobius"/>
    </source>
</evidence>
<protein>
    <submittedName>
        <fullName evidence="3">Sterol desaturase family protein</fullName>
    </submittedName>
</protein>